<keyword evidence="1" id="KW-1133">Transmembrane helix</keyword>
<gene>
    <name evidence="2" type="ORF">DPMN_103249</name>
</gene>
<keyword evidence="3" id="KW-1185">Reference proteome</keyword>
<dbReference type="EMBL" id="JAIWYP010000004">
    <property type="protein sequence ID" value="KAH3830014.1"/>
    <property type="molecule type" value="Genomic_DNA"/>
</dbReference>
<evidence type="ECO:0000313" key="2">
    <source>
        <dbReference type="EMBL" id="KAH3830014.1"/>
    </source>
</evidence>
<proteinExistence type="predicted"/>
<dbReference type="AlphaFoldDB" id="A0A9D4K0M1"/>
<reference evidence="2" key="1">
    <citation type="journal article" date="2019" name="bioRxiv">
        <title>The Genome of the Zebra Mussel, Dreissena polymorpha: A Resource for Invasive Species Research.</title>
        <authorList>
            <person name="McCartney M.A."/>
            <person name="Auch B."/>
            <person name="Kono T."/>
            <person name="Mallez S."/>
            <person name="Zhang Y."/>
            <person name="Obille A."/>
            <person name="Becker A."/>
            <person name="Abrahante J.E."/>
            <person name="Garbe J."/>
            <person name="Badalamenti J.P."/>
            <person name="Herman A."/>
            <person name="Mangelson H."/>
            <person name="Liachko I."/>
            <person name="Sullivan S."/>
            <person name="Sone E.D."/>
            <person name="Koren S."/>
            <person name="Silverstein K.A.T."/>
            <person name="Beckman K.B."/>
            <person name="Gohl D.M."/>
        </authorList>
    </citation>
    <scope>NUCLEOTIDE SEQUENCE</scope>
    <source>
        <strain evidence="2">Duluth1</strain>
        <tissue evidence="2">Whole animal</tissue>
    </source>
</reference>
<accession>A0A9D4K0M1</accession>
<name>A0A9D4K0M1_DREPO</name>
<dbReference type="Proteomes" id="UP000828390">
    <property type="component" value="Unassembled WGS sequence"/>
</dbReference>
<keyword evidence="1" id="KW-0472">Membrane</keyword>
<keyword evidence="1" id="KW-0812">Transmembrane</keyword>
<reference evidence="2" key="2">
    <citation type="submission" date="2020-11" db="EMBL/GenBank/DDBJ databases">
        <authorList>
            <person name="McCartney M.A."/>
            <person name="Auch B."/>
            <person name="Kono T."/>
            <person name="Mallez S."/>
            <person name="Becker A."/>
            <person name="Gohl D.M."/>
            <person name="Silverstein K.A.T."/>
            <person name="Koren S."/>
            <person name="Bechman K.B."/>
            <person name="Herman A."/>
            <person name="Abrahante J.E."/>
            <person name="Garbe J."/>
        </authorList>
    </citation>
    <scope>NUCLEOTIDE SEQUENCE</scope>
    <source>
        <strain evidence="2">Duluth1</strain>
        <tissue evidence="2">Whole animal</tissue>
    </source>
</reference>
<evidence type="ECO:0000256" key="1">
    <source>
        <dbReference type="SAM" id="Phobius"/>
    </source>
</evidence>
<comment type="caution">
    <text evidence="2">The sequence shown here is derived from an EMBL/GenBank/DDBJ whole genome shotgun (WGS) entry which is preliminary data.</text>
</comment>
<protein>
    <submittedName>
        <fullName evidence="2">Uncharacterized protein</fullName>
    </submittedName>
</protein>
<sequence length="70" mass="8489">MPNTAVRRTILYFSYWNNIYLRDVKYHMKMIMMMIETTTMLLLLMVLMMVLLLLMLLMLMMIMFNITTAI</sequence>
<evidence type="ECO:0000313" key="3">
    <source>
        <dbReference type="Proteomes" id="UP000828390"/>
    </source>
</evidence>
<feature type="transmembrane region" description="Helical" evidence="1">
    <location>
        <begin position="40"/>
        <end position="64"/>
    </location>
</feature>
<organism evidence="2 3">
    <name type="scientific">Dreissena polymorpha</name>
    <name type="common">Zebra mussel</name>
    <name type="synonym">Mytilus polymorpha</name>
    <dbReference type="NCBI Taxonomy" id="45954"/>
    <lineage>
        <taxon>Eukaryota</taxon>
        <taxon>Metazoa</taxon>
        <taxon>Spiralia</taxon>
        <taxon>Lophotrochozoa</taxon>
        <taxon>Mollusca</taxon>
        <taxon>Bivalvia</taxon>
        <taxon>Autobranchia</taxon>
        <taxon>Heteroconchia</taxon>
        <taxon>Euheterodonta</taxon>
        <taxon>Imparidentia</taxon>
        <taxon>Neoheterodontei</taxon>
        <taxon>Myida</taxon>
        <taxon>Dreissenoidea</taxon>
        <taxon>Dreissenidae</taxon>
        <taxon>Dreissena</taxon>
    </lineage>
</organism>